<dbReference type="Gene3D" id="3.40.120.10">
    <property type="entry name" value="Alpha-D-Glucose-1,6-Bisphosphate, subunit A, domain 3"/>
    <property type="match status" value="3"/>
</dbReference>
<organism evidence="17">
    <name type="scientific">Escherichia coli</name>
    <dbReference type="NCBI Taxonomy" id="562"/>
    <lineage>
        <taxon>Bacteria</taxon>
        <taxon>Pseudomonadati</taxon>
        <taxon>Pseudomonadota</taxon>
        <taxon>Gammaproteobacteria</taxon>
        <taxon>Enterobacterales</taxon>
        <taxon>Enterobacteriaceae</taxon>
        <taxon>Escherichia</taxon>
    </lineage>
</organism>
<keyword evidence="7" id="KW-0597">Phosphoprotein</keyword>
<dbReference type="Pfam" id="PF02880">
    <property type="entry name" value="PGM_PMM_III"/>
    <property type="match status" value="1"/>
</dbReference>
<reference evidence="18" key="3">
    <citation type="submission" date="2015-01" db="EMBL/GenBank/DDBJ databases">
        <authorList>
            <person name="Xiang T."/>
            <person name="Song Y."/>
            <person name="Huang L."/>
            <person name="Wang B."/>
            <person name="Wu P."/>
        </authorList>
    </citation>
    <scope>NUCLEOTIDE SEQUENCE</scope>
    <source>
        <strain evidence="18">SN3B-1</strain>
    </source>
</reference>
<reference evidence="16" key="1">
    <citation type="submission" date="2012-08" db="EMBL/GenBank/DDBJ databases">
        <title>E. coli O antigen sequences.</title>
        <authorList>
            <person name="Liu Y."/>
            <person name="Fratamico P."/>
            <person name="Yan X."/>
            <person name="Ream A."/>
            <person name="DebRoy C."/>
            <person name="Wang W."/>
            <person name="Losada L."/>
            <person name="Sanka R."/>
            <person name="Brinkac L."/>
            <person name="Radune D."/>
            <person name="Meng J."/>
            <person name="Toro M."/>
            <person name="Li R."/>
        </authorList>
    </citation>
    <scope>NUCLEOTIDE SEQUENCE</scope>
    <source>
        <strain evidence="16">O163</strain>
    </source>
</reference>
<evidence type="ECO:0000256" key="3">
    <source>
        <dbReference type="ARBA" id="ARBA00004699"/>
    </source>
</evidence>
<feature type="domain" description="Alpha-D-phosphohexomutase alpha/beta/alpha" evidence="13">
    <location>
        <begin position="7"/>
        <end position="133"/>
    </location>
</feature>
<reference evidence="19" key="2">
    <citation type="journal article" date="2014" name="DNA Res.">
        <title>A complete view of the genetic diversity of the Escherichia coli O-antigen biosynthesis gene cluster.</title>
        <authorList>
            <person name="Iguchi A."/>
            <person name="Iyoda S."/>
            <person name="Kikuchi T."/>
            <person name="Ogura Y."/>
            <person name="Katsura K."/>
            <person name="Ohnishi M."/>
            <person name="Hayashi T."/>
            <person name="Thomson N.R."/>
        </authorList>
    </citation>
    <scope>NUCLEOTIDE SEQUENCE</scope>
    <source>
        <strain evidence="19">SN3B-1</strain>
    </source>
</reference>
<evidence type="ECO:0000256" key="11">
    <source>
        <dbReference type="RuleBase" id="RU004326"/>
    </source>
</evidence>
<dbReference type="SUPFAM" id="SSF55957">
    <property type="entry name" value="Phosphoglucomutase, C-terminal domain"/>
    <property type="match status" value="1"/>
</dbReference>
<dbReference type="EC" id="5.4.2.8" evidence="5"/>
<name>A0A075TAR7_ECOLX</name>
<dbReference type="InterPro" id="IPR016055">
    <property type="entry name" value="A-D-PHexomutase_a/b/a-I/II/III"/>
</dbReference>
<evidence type="ECO:0000256" key="4">
    <source>
        <dbReference type="ARBA" id="ARBA00010231"/>
    </source>
</evidence>
<keyword evidence="10" id="KW-0413">Isomerase</keyword>
<dbReference type="PANTHER" id="PTHR43771">
    <property type="entry name" value="PHOSPHOMANNOMUTASE"/>
    <property type="match status" value="1"/>
</dbReference>
<dbReference type="CDD" id="cd03089">
    <property type="entry name" value="PMM_PGM"/>
    <property type="match status" value="1"/>
</dbReference>
<accession>A0A075TAR7</accession>
<comment type="similarity">
    <text evidence="4 11">Belongs to the phosphohexose mutase family.</text>
</comment>
<feature type="domain" description="Alpha-D-phosphohexomutase alpha/beta/alpha" evidence="15">
    <location>
        <begin position="263"/>
        <end position="373"/>
    </location>
</feature>
<dbReference type="PRINTS" id="PR00509">
    <property type="entry name" value="PGMPMM"/>
</dbReference>
<dbReference type="EMBL" id="KP710593">
    <property type="protein sequence ID" value="AJR19403.1"/>
    <property type="molecule type" value="Genomic_DNA"/>
</dbReference>
<evidence type="ECO:0000256" key="8">
    <source>
        <dbReference type="ARBA" id="ARBA00022723"/>
    </source>
</evidence>
<sequence>MEKLTCFKAYDVRGKLGEELNEDIAWRIGRAYGEYFKPRTIVLGGDVRLSSKALKLALAKGLQDAGVDVLDIGLSGTEEIYFATFHLGVDGGIEVTASHNPVDYNGMKIVREGARPISGDTGLRDVQRLAEANDFPAVNEAKRGSYKQINLQKEYIDHLLGYVNVANFKPLTLVINSGNGAAGPVVDALEARFKALNVPIKFVKVNNTPDGNFPNGIPNPLLPECRSDTSNAVIELGADMGIAFDGDFDRCFLFDEKGQFIEGYYIVGLLAEAFLEKHPGAKIIHDPRLSWNTVDVVTAAGGTPVMSKTGHAFIKERMRKEDAIYGGEMSAHHYFRDFAYCDSGMIPWLLVTEMLCLKGKSLGEMVRDRMTAYPASGEINSTLAHPAEAIARVEQHFAKEALEVDRTDGLSMSFDEWRFNLRSSNTEPVVRLNVESRSNIELMEIKTKEIMALLDNNNSGGRAENV</sequence>
<evidence type="ECO:0000259" key="15">
    <source>
        <dbReference type="Pfam" id="PF02880"/>
    </source>
</evidence>
<evidence type="ECO:0000256" key="6">
    <source>
        <dbReference type="ARBA" id="ARBA00021706"/>
    </source>
</evidence>
<evidence type="ECO:0000259" key="12">
    <source>
        <dbReference type="Pfam" id="PF00408"/>
    </source>
</evidence>
<feature type="domain" description="Alpha-D-phosphohexomutase alpha/beta/alpha" evidence="14">
    <location>
        <begin position="153"/>
        <end position="258"/>
    </location>
</feature>
<evidence type="ECO:0000256" key="10">
    <source>
        <dbReference type="ARBA" id="ARBA00023235"/>
    </source>
</evidence>
<dbReference type="EMBL" id="JX501339">
    <property type="protein sequence ID" value="AGN91857.1"/>
    <property type="molecule type" value="Genomic_DNA"/>
</dbReference>
<feature type="domain" description="Alpha-D-phosphohexomutase C-terminal" evidence="12">
    <location>
        <begin position="378"/>
        <end position="448"/>
    </location>
</feature>
<dbReference type="Pfam" id="PF00408">
    <property type="entry name" value="PGM_PMM_IV"/>
    <property type="match status" value="1"/>
</dbReference>
<dbReference type="GO" id="GO:0005975">
    <property type="term" value="P:carbohydrate metabolic process"/>
    <property type="evidence" value="ECO:0007669"/>
    <property type="project" value="InterPro"/>
</dbReference>
<dbReference type="InterPro" id="IPR005846">
    <property type="entry name" value="A-D-PHexomutase_a/b/a-III"/>
</dbReference>
<proteinExistence type="inferred from homology"/>
<evidence type="ECO:0000313" key="18">
    <source>
        <dbReference type="EMBL" id="AJR19403.1"/>
    </source>
</evidence>
<dbReference type="Pfam" id="PF02878">
    <property type="entry name" value="PGM_PMM_I"/>
    <property type="match status" value="1"/>
</dbReference>
<evidence type="ECO:0000313" key="16">
    <source>
        <dbReference type="EMBL" id="AGN91857.1"/>
    </source>
</evidence>
<dbReference type="InterPro" id="IPR005844">
    <property type="entry name" value="A-D-PHexomutase_a/b/a-I"/>
</dbReference>
<dbReference type="InterPro" id="IPR036900">
    <property type="entry name" value="A-D-PHexomutase_C_sf"/>
</dbReference>
<comment type="catalytic activity">
    <reaction evidence="1">
        <text>alpha-D-mannose 1-phosphate = D-mannose 6-phosphate</text>
        <dbReference type="Rhea" id="RHEA:11140"/>
        <dbReference type="ChEBI" id="CHEBI:58409"/>
        <dbReference type="ChEBI" id="CHEBI:58735"/>
        <dbReference type="EC" id="5.4.2.8"/>
    </reaction>
</comment>
<evidence type="ECO:0000259" key="14">
    <source>
        <dbReference type="Pfam" id="PF02879"/>
    </source>
</evidence>
<evidence type="ECO:0000256" key="7">
    <source>
        <dbReference type="ARBA" id="ARBA00022553"/>
    </source>
</evidence>
<dbReference type="NCBIfam" id="NF011943">
    <property type="entry name" value="PRK15414.1"/>
    <property type="match status" value="1"/>
</dbReference>
<comment type="cofactor">
    <cofactor evidence="2">
        <name>Mg(2+)</name>
        <dbReference type="ChEBI" id="CHEBI:18420"/>
    </cofactor>
</comment>
<dbReference type="Gene3D" id="3.30.310.50">
    <property type="entry name" value="Alpha-D-phosphohexomutase, C-terminal domain"/>
    <property type="match status" value="1"/>
</dbReference>
<dbReference type="RefSeq" id="WP_032251927.1">
    <property type="nucleotide sequence ID" value="NZ_AP027206.1"/>
</dbReference>
<dbReference type="PANTHER" id="PTHR43771:SF1">
    <property type="entry name" value="PHOSPHOMANNOMUTASE"/>
    <property type="match status" value="1"/>
</dbReference>
<keyword evidence="9 11" id="KW-0460">Magnesium</keyword>
<dbReference type="InterPro" id="IPR016066">
    <property type="entry name" value="A-D-PHexomutase_CS"/>
</dbReference>
<dbReference type="InterPro" id="IPR005843">
    <property type="entry name" value="A-D-PHexomutase_C"/>
</dbReference>
<evidence type="ECO:0000256" key="5">
    <source>
        <dbReference type="ARBA" id="ARBA00012730"/>
    </source>
</evidence>
<dbReference type="PATRIC" id="fig|562.7978.peg.2420"/>
<evidence type="ECO:0000313" key="19">
    <source>
        <dbReference type="EMBL" id="BAQ01841.1"/>
    </source>
</evidence>
<dbReference type="AlphaFoldDB" id="A0A075TAR7"/>
<evidence type="ECO:0000256" key="9">
    <source>
        <dbReference type="ARBA" id="ARBA00022842"/>
    </source>
</evidence>
<evidence type="ECO:0000259" key="13">
    <source>
        <dbReference type="Pfam" id="PF02878"/>
    </source>
</evidence>
<evidence type="ECO:0000313" key="17">
    <source>
        <dbReference type="EMBL" id="AIG56899.1"/>
    </source>
</evidence>
<dbReference type="Pfam" id="PF02879">
    <property type="entry name" value="PGM_PMM_II"/>
    <property type="match status" value="1"/>
</dbReference>
<dbReference type="InterPro" id="IPR005845">
    <property type="entry name" value="A-D-PHexomutase_a/b/a-II"/>
</dbReference>
<gene>
    <name evidence="17" type="primary">algC</name>
    <name evidence="16" type="synonym">cpsG</name>
    <name evidence="19" type="synonym">manB</name>
</gene>
<dbReference type="EMBL" id="KJ739596">
    <property type="protein sequence ID" value="AIG56899.1"/>
    <property type="molecule type" value="Genomic_DNA"/>
</dbReference>
<dbReference type="GO" id="GO:0004615">
    <property type="term" value="F:phosphomannomutase activity"/>
    <property type="evidence" value="ECO:0007669"/>
    <property type="project" value="UniProtKB-EC"/>
</dbReference>
<dbReference type="EMBL" id="AB812068">
    <property type="protein sequence ID" value="BAQ01841.1"/>
    <property type="molecule type" value="Genomic_DNA"/>
</dbReference>
<dbReference type="GO" id="GO:0000287">
    <property type="term" value="F:magnesium ion binding"/>
    <property type="evidence" value="ECO:0007669"/>
    <property type="project" value="InterPro"/>
</dbReference>
<evidence type="ECO:0000256" key="2">
    <source>
        <dbReference type="ARBA" id="ARBA00001946"/>
    </source>
</evidence>
<evidence type="ECO:0000256" key="1">
    <source>
        <dbReference type="ARBA" id="ARBA00000586"/>
    </source>
</evidence>
<dbReference type="SUPFAM" id="SSF53738">
    <property type="entry name" value="Phosphoglucomutase, first 3 domains"/>
    <property type="match status" value="3"/>
</dbReference>
<reference evidence="17" key="4">
    <citation type="journal article" date="2016" name="PLoS ONE">
        <title>Comparison of O-Antigen Gene Clusters of All O-Serogroups of Escherichia coli and Proposal for Adopting a New Nomenclature for O-Typing.</title>
        <authorList>
            <person name="DebRoy C."/>
            <person name="Fratamico P.M."/>
            <person name="Yan X."/>
            <person name="Baranzoni G."/>
            <person name="Liu Y."/>
            <person name="Needleman D.S."/>
            <person name="Tebbs R."/>
            <person name="O'Connell C.D."/>
            <person name="Allred A."/>
            <person name="Swimley M."/>
            <person name="Mwangi M."/>
            <person name="Kapur V."/>
            <person name="Raygoza Garay J.A."/>
            <person name="Roberts E.L."/>
            <person name="Katani R."/>
        </authorList>
    </citation>
    <scope>NUCLEOTIDE SEQUENCE</scope>
    <source>
        <strain evidence="17">Pur599</strain>
        <strain evidence="18">SN3B-1</strain>
    </source>
</reference>
<dbReference type="PROSITE" id="PS00710">
    <property type="entry name" value="PGM_PMM"/>
    <property type="match status" value="1"/>
</dbReference>
<comment type="pathway">
    <text evidence="3">Nucleotide-sugar biosynthesis; GDP-alpha-D-mannose biosynthesis; alpha-D-mannose 1-phosphate from D-fructose 6-phosphate: step 2/2.</text>
</comment>
<dbReference type="InterPro" id="IPR005841">
    <property type="entry name" value="Alpha-D-phosphohexomutase_SF"/>
</dbReference>
<protein>
    <recommendedName>
        <fullName evidence="6">Phosphomannomutase</fullName>
        <ecNumber evidence="5">5.4.2.8</ecNumber>
    </recommendedName>
</protein>
<keyword evidence="8 11" id="KW-0479">Metal-binding</keyword>